<organism evidence="2 3">
    <name type="scientific">Ricinus communis</name>
    <name type="common">Castor bean</name>
    <dbReference type="NCBI Taxonomy" id="3988"/>
    <lineage>
        <taxon>Eukaryota</taxon>
        <taxon>Viridiplantae</taxon>
        <taxon>Streptophyta</taxon>
        <taxon>Embryophyta</taxon>
        <taxon>Tracheophyta</taxon>
        <taxon>Spermatophyta</taxon>
        <taxon>Magnoliopsida</taxon>
        <taxon>eudicotyledons</taxon>
        <taxon>Gunneridae</taxon>
        <taxon>Pentapetalae</taxon>
        <taxon>rosids</taxon>
        <taxon>fabids</taxon>
        <taxon>Malpighiales</taxon>
        <taxon>Euphorbiaceae</taxon>
        <taxon>Acalyphoideae</taxon>
        <taxon>Acalypheae</taxon>
        <taxon>Ricinus</taxon>
    </lineage>
</organism>
<dbReference type="AlphaFoldDB" id="B9T336"/>
<evidence type="ECO:0000256" key="1">
    <source>
        <dbReference type="SAM" id="MobiDB-lite"/>
    </source>
</evidence>
<dbReference type="GO" id="GO:0010020">
    <property type="term" value="P:chloroplast fission"/>
    <property type="evidence" value="ECO:0007669"/>
    <property type="project" value="InterPro"/>
</dbReference>
<dbReference type="EMBL" id="EQ974399">
    <property type="protein sequence ID" value="EEF29728.1"/>
    <property type="molecule type" value="Genomic_DNA"/>
</dbReference>
<evidence type="ECO:0000313" key="3">
    <source>
        <dbReference type="Proteomes" id="UP000008311"/>
    </source>
</evidence>
<protein>
    <recommendedName>
        <fullName evidence="4">Plastid division protein PDV1</fullName>
    </recommendedName>
</protein>
<dbReference type="InterPro" id="IPR038939">
    <property type="entry name" value="PDV1/PDV2"/>
</dbReference>
<dbReference type="Proteomes" id="UP000008311">
    <property type="component" value="Unassembled WGS sequence"/>
</dbReference>
<accession>B9T336</accession>
<proteinExistence type="predicted"/>
<dbReference type="InParanoid" id="B9T336"/>
<gene>
    <name evidence="2" type="ORF">RCOM_0149590</name>
</gene>
<feature type="region of interest" description="Disordered" evidence="1">
    <location>
        <begin position="195"/>
        <end position="221"/>
    </location>
</feature>
<sequence>MELKGDLQVFIERAWALHDGLNDDIRNSNSSFCTFCSENGRFSNISQTSFQEKQRLIAIRDSLKDVGDVLMLLQKLQSWQLIDRHAALTRLEESRVILIERVKEYTGRPVDVVRELNSCFNNGNTAFDWSVNGTTKKRVADSNKEKKRRSGFMICGIRMLVDPRKWQKAFVVAAKLAVVSVSISSTVMLRHANRQQNCSPRVEPRKDTISSSSLDVFQGRG</sequence>
<name>B9T336_RICCO</name>
<dbReference type="PANTHER" id="PTHR33600:SF5">
    <property type="entry name" value="PLASTID DIVISION PROTEIN PDV1"/>
    <property type="match status" value="1"/>
</dbReference>
<dbReference type="KEGG" id="rcu:8268641"/>
<evidence type="ECO:0000313" key="2">
    <source>
        <dbReference type="EMBL" id="EEF29728.1"/>
    </source>
</evidence>
<dbReference type="OrthoDB" id="1892915at2759"/>
<dbReference type="PANTHER" id="PTHR33600">
    <property type="entry name" value="PLASTID DIVISION PROTEIN PDV2"/>
    <property type="match status" value="1"/>
</dbReference>
<dbReference type="eggNOG" id="ENOG502S19J">
    <property type="taxonomic scope" value="Eukaryota"/>
</dbReference>
<evidence type="ECO:0008006" key="4">
    <source>
        <dbReference type="Google" id="ProtNLM"/>
    </source>
</evidence>
<reference evidence="3" key="1">
    <citation type="journal article" date="2010" name="Nat. Biotechnol.">
        <title>Draft genome sequence of the oilseed species Ricinus communis.</title>
        <authorList>
            <person name="Chan A.P."/>
            <person name="Crabtree J."/>
            <person name="Zhao Q."/>
            <person name="Lorenzi H."/>
            <person name="Orvis J."/>
            <person name="Puiu D."/>
            <person name="Melake-Berhan A."/>
            <person name="Jones K.M."/>
            <person name="Redman J."/>
            <person name="Chen G."/>
            <person name="Cahoon E.B."/>
            <person name="Gedil M."/>
            <person name="Stanke M."/>
            <person name="Haas B.J."/>
            <person name="Wortman J.R."/>
            <person name="Fraser-Liggett C.M."/>
            <person name="Ravel J."/>
            <person name="Rabinowicz P.D."/>
        </authorList>
    </citation>
    <scope>NUCLEOTIDE SEQUENCE [LARGE SCALE GENOMIC DNA]</scope>
    <source>
        <strain evidence="3">cv. Hale</strain>
    </source>
</reference>
<dbReference type="OMA" id="LFNPWKW"/>
<keyword evidence="3" id="KW-1185">Reference proteome</keyword>
<dbReference type="STRING" id="3988.B9T336"/>